<name>A0ABY8UKV5_TETOB</name>
<evidence type="ECO:0000313" key="3">
    <source>
        <dbReference type="Proteomes" id="UP001244341"/>
    </source>
</evidence>
<feature type="region of interest" description="Disordered" evidence="1">
    <location>
        <begin position="1"/>
        <end position="40"/>
    </location>
</feature>
<gene>
    <name evidence="2" type="ORF">OEZ85_005341</name>
</gene>
<accession>A0ABY8UKV5</accession>
<evidence type="ECO:0008006" key="4">
    <source>
        <dbReference type="Google" id="ProtNLM"/>
    </source>
</evidence>
<dbReference type="Proteomes" id="UP001244341">
    <property type="component" value="Chromosome 12b"/>
</dbReference>
<proteinExistence type="predicted"/>
<protein>
    <recommendedName>
        <fullName evidence="4">SMP domain-containing protein</fullName>
    </recommendedName>
</protein>
<evidence type="ECO:0000313" key="2">
    <source>
        <dbReference type="EMBL" id="WIA21006.1"/>
    </source>
</evidence>
<keyword evidence="3" id="KW-1185">Reference proteome</keyword>
<organism evidence="2 3">
    <name type="scientific">Tetradesmus obliquus</name>
    <name type="common">Green alga</name>
    <name type="synonym">Acutodesmus obliquus</name>
    <dbReference type="NCBI Taxonomy" id="3088"/>
    <lineage>
        <taxon>Eukaryota</taxon>
        <taxon>Viridiplantae</taxon>
        <taxon>Chlorophyta</taxon>
        <taxon>core chlorophytes</taxon>
        <taxon>Chlorophyceae</taxon>
        <taxon>CS clade</taxon>
        <taxon>Sphaeropleales</taxon>
        <taxon>Scenedesmaceae</taxon>
        <taxon>Tetradesmus</taxon>
    </lineage>
</organism>
<reference evidence="2 3" key="1">
    <citation type="submission" date="2023-05" db="EMBL/GenBank/DDBJ databases">
        <title>A 100% complete, gapless, phased diploid assembly of the Scenedesmus obliquus UTEX 3031 genome.</title>
        <authorList>
            <person name="Biondi T.C."/>
            <person name="Hanschen E.R."/>
            <person name="Kwon T."/>
            <person name="Eng W."/>
            <person name="Kruse C.P.S."/>
            <person name="Koehler S.I."/>
            <person name="Kunde Y."/>
            <person name="Gleasner C.D."/>
            <person name="You Mak K.T."/>
            <person name="Polle J."/>
            <person name="Hovde B.T."/>
            <person name="Starkenburg S.R."/>
        </authorList>
    </citation>
    <scope>NUCLEOTIDE SEQUENCE [LARGE SCALE GENOMIC DNA]</scope>
    <source>
        <strain evidence="2 3">DOE0152z</strain>
    </source>
</reference>
<sequence>MADAAAQRAWDARDMSTQVTTPALQKQQGHTSSSSTPGSYCSNLGGRAVAAAAAGVGGELAARAGKQVQQQGCQAGGGACDVSASPVKGKDQL</sequence>
<dbReference type="EMBL" id="CP126219">
    <property type="protein sequence ID" value="WIA21006.1"/>
    <property type="molecule type" value="Genomic_DNA"/>
</dbReference>
<evidence type="ECO:0000256" key="1">
    <source>
        <dbReference type="SAM" id="MobiDB-lite"/>
    </source>
</evidence>
<feature type="compositionally biased region" description="Polar residues" evidence="1">
    <location>
        <begin position="15"/>
        <end position="31"/>
    </location>
</feature>